<dbReference type="InterPro" id="IPR043148">
    <property type="entry name" value="TagF_C"/>
</dbReference>
<evidence type="ECO:0000313" key="1">
    <source>
        <dbReference type="EMBL" id="TLE11384.1"/>
    </source>
</evidence>
<dbReference type="AlphaFoldDB" id="A0A4U8UEY3"/>
<evidence type="ECO:0008006" key="3">
    <source>
        <dbReference type="Google" id="ProtNLM"/>
    </source>
</evidence>
<dbReference type="Pfam" id="PF04464">
    <property type="entry name" value="Glyphos_transf"/>
    <property type="match status" value="1"/>
</dbReference>
<proteinExistence type="predicted"/>
<dbReference type="EMBL" id="JRPJ02000006">
    <property type="protein sequence ID" value="TLE11384.1"/>
    <property type="molecule type" value="Genomic_DNA"/>
</dbReference>
<comment type="caution">
    <text evidence="1">The sequence shown here is derived from an EMBL/GenBank/DDBJ whole genome shotgun (WGS) entry which is preliminary data.</text>
</comment>
<dbReference type="GO" id="GO:0016020">
    <property type="term" value="C:membrane"/>
    <property type="evidence" value="ECO:0007669"/>
    <property type="project" value="InterPro"/>
</dbReference>
<organism evidence="1 2">
    <name type="scientific">Helicobacter bilis</name>
    <dbReference type="NCBI Taxonomy" id="37372"/>
    <lineage>
        <taxon>Bacteria</taxon>
        <taxon>Pseudomonadati</taxon>
        <taxon>Campylobacterota</taxon>
        <taxon>Epsilonproteobacteria</taxon>
        <taxon>Campylobacterales</taxon>
        <taxon>Helicobacteraceae</taxon>
        <taxon>Helicobacter</taxon>
    </lineage>
</organism>
<name>A0A4U8UEY3_9HELI</name>
<dbReference type="GO" id="GO:0047355">
    <property type="term" value="F:CDP-glycerol glycerophosphotransferase activity"/>
    <property type="evidence" value="ECO:0007669"/>
    <property type="project" value="InterPro"/>
</dbReference>
<reference evidence="1 2" key="1">
    <citation type="journal article" date="2014" name="Genome Announc.">
        <title>Draft genome sequences of eight enterohepatic helicobacter species isolated from both laboratory and wild rodents.</title>
        <authorList>
            <person name="Sheh A."/>
            <person name="Shen Z."/>
            <person name="Fox J.G."/>
        </authorList>
    </citation>
    <scope>NUCLEOTIDE SEQUENCE [LARGE SCALE GENOMIC DNA]</scope>
    <source>
        <strain evidence="1 2">ATCC 49320</strain>
    </source>
</reference>
<protein>
    <recommendedName>
        <fullName evidence="3">CDP-glycerol--glycerophosphate glycerophosphotransferase</fullName>
    </recommendedName>
</protein>
<dbReference type="InterPro" id="IPR007554">
    <property type="entry name" value="Glycerophosphate_synth"/>
</dbReference>
<dbReference type="Proteomes" id="UP000029857">
    <property type="component" value="Unassembled WGS sequence"/>
</dbReference>
<dbReference type="RefSeq" id="WP_052099986.1">
    <property type="nucleotide sequence ID" value="NZ_CAMCCI010000006.1"/>
</dbReference>
<sequence>MKILYKFILLLCLMPCSLFAYLDPGTGSLLLSSAIALFASALFFFKSIFYKVISLTSGGGGVKLKKGKQENHKLVFYSEGKQYHNVFKPILTYLDSISYPYTYLTSSKEDFELYTKDLDSKKDSIQKLESTTACHTEPLGEVSNIETKKDISHLRTQYDKNLDSNDTNKRIAQNHNPNAQFEYIGSSDSPKAISRLNSLKADIVMMSTPQLDILQIKRSKGVKHYSHIIHSLPHVDIYEVFALDYFDSVFTNSIIHTDFIHEVERVRNLKTKEVVITGCTYLDILQEKLQDYKELDDDKKIHFFPKTDTKTTILLAPSWGREALLSKYGMNLIQPFIDSSFNLIIRPHPQSYNSEKELLDSLREQTKDCSNIVWDNNRDNIYALYRADMMIGDFSGVIFDFVCLFEKPVLTPTFDFNIVGYDLEDIYDTPWVKDALTKIGKSIEPSEFDRLPSVIESLLQDKEGYDKLKENIREMKALLWEYQGVGGIKTAQEILRIEKEILESGLQDKLELHNEINVINRVLENVASGMCGDSHIILQDKKDSIRNLDSKKDIAKDNV</sequence>
<evidence type="ECO:0000313" key="2">
    <source>
        <dbReference type="Proteomes" id="UP000029857"/>
    </source>
</evidence>
<accession>A0A4U8UEY3</accession>
<dbReference type="Gene3D" id="3.40.50.12580">
    <property type="match status" value="1"/>
</dbReference>
<gene>
    <name evidence="1" type="ORF">LS79_002820</name>
</gene>